<organism evidence="1">
    <name type="scientific">uncultured Caudovirales phage</name>
    <dbReference type="NCBI Taxonomy" id="2100421"/>
    <lineage>
        <taxon>Viruses</taxon>
        <taxon>Duplodnaviria</taxon>
        <taxon>Heunggongvirae</taxon>
        <taxon>Uroviricota</taxon>
        <taxon>Caudoviricetes</taxon>
        <taxon>Peduoviridae</taxon>
        <taxon>Maltschvirus</taxon>
        <taxon>Maltschvirus maltsch</taxon>
    </lineage>
</organism>
<gene>
    <name evidence="1" type="ORF">UFOVP849_32</name>
</gene>
<proteinExistence type="predicted"/>
<dbReference type="EMBL" id="LR796788">
    <property type="protein sequence ID" value="CAB4166402.1"/>
    <property type="molecule type" value="Genomic_DNA"/>
</dbReference>
<sequence>MSFQIPNGDTLVTYVQDFTGSNNAEEIKKCILMAEMAMRNIELPALRTDPYTTLGTADENGNVPIPSDMNKPIQFFNQGNNGQTSTTGPWIIYDRIGDRDMLGAQLVAPYYLNPTNVPAVIRGKFAEIGNKYSFLPLLGEGSIVNMYYYKSWPLLFAPTTQVISATGTVGNIAGSGQAWTATITNMLSTVGLTAGDELTATAGTGSFGTGTVTVVTIPSSTSITVAVAGPTPTAGTVTNITQLGTVQSNAVLQSWPEGYVYGTLHEYYVKRHNSEDAAIYKAKFDEAWKTVNNQNNLSKWNGGHTRMTSIFQPRTWRQYSVK</sequence>
<evidence type="ECO:0000313" key="1">
    <source>
        <dbReference type="EMBL" id="CAB4166402.1"/>
    </source>
</evidence>
<reference evidence="1" key="1">
    <citation type="submission" date="2020-04" db="EMBL/GenBank/DDBJ databases">
        <authorList>
            <person name="Chiriac C."/>
            <person name="Salcher M."/>
            <person name="Ghai R."/>
            <person name="Kavagutti S V."/>
        </authorList>
    </citation>
    <scope>NUCLEOTIDE SEQUENCE</scope>
</reference>
<name>A0A6J5P5R1_9CAUD</name>
<protein>
    <submittedName>
        <fullName evidence="1">Uncharacterized protein</fullName>
    </submittedName>
</protein>
<accession>A0A6J5P5R1</accession>